<dbReference type="GO" id="GO:0005829">
    <property type="term" value="C:cytosol"/>
    <property type="evidence" value="ECO:0007669"/>
    <property type="project" value="UniProtKB-ARBA"/>
</dbReference>
<gene>
    <name evidence="5" type="ORF">DJ017_04155</name>
</gene>
<keyword evidence="6" id="KW-1185">Reference proteome</keyword>
<comment type="caution">
    <text evidence="5">The sequence shown here is derived from an EMBL/GenBank/DDBJ whole genome shotgun (WGS) entry which is preliminary data.</text>
</comment>
<dbReference type="Pfam" id="PF00724">
    <property type="entry name" value="Oxidored_FMN"/>
    <property type="match status" value="1"/>
</dbReference>
<evidence type="ECO:0000259" key="4">
    <source>
        <dbReference type="Pfam" id="PF00724"/>
    </source>
</evidence>
<dbReference type="GO" id="GO:0010181">
    <property type="term" value="F:FMN binding"/>
    <property type="evidence" value="ECO:0007669"/>
    <property type="project" value="InterPro"/>
</dbReference>
<sequence>MEPPMTDLFDPCEFNGVRLKNRIALSPLTRTRSNDAGEAGELQALYYAQRASAGLLITEATPVTPGGRGGPFIPGLWSDDQIAGWRQVTDAVHAKGGVIFCQLWHAGRLSHSSLSGGEPPVAPSAMRQPGQIFTAQGLQPYEEARALRLDEMQQIVELFRAAAVRAKQAGFDGVELHAAHSYLIDAFLRDMTNKRNDAYGGSIENRARLLVEVLQAIIGVWGPERTAIRLAPIGHAYQAWDSDPEPLFTYVVERLNELKVGWLDLVEGDTGISRTAEPSFDLQKLRRLFKGALIANNLYDRDMAIAARAADTADIIAFGRPFIANPDLVERLRQGAPLAVAPPAAYYGGGARGYTDWPTLEEAAAKV</sequence>
<dbReference type="InterPro" id="IPR001155">
    <property type="entry name" value="OxRdtase_FMN_N"/>
</dbReference>
<organism evidence="5 6">
    <name type="scientific">Phenylobacterium soli</name>
    <dbReference type="NCBI Taxonomy" id="2170551"/>
    <lineage>
        <taxon>Bacteria</taxon>
        <taxon>Pseudomonadati</taxon>
        <taxon>Pseudomonadota</taxon>
        <taxon>Alphaproteobacteria</taxon>
        <taxon>Caulobacterales</taxon>
        <taxon>Caulobacteraceae</taxon>
        <taxon>Phenylobacterium</taxon>
    </lineage>
</organism>
<comment type="similarity">
    <text evidence="2">Belongs to the NADH:flavin oxidoreductase/NADH oxidase family.</text>
</comment>
<dbReference type="AlphaFoldDB" id="A0A328AGZ6"/>
<feature type="domain" description="NADH:flavin oxidoreductase/NADH oxidase N-terminal" evidence="4">
    <location>
        <begin position="7"/>
        <end position="337"/>
    </location>
</feature>
<accession>A0A328AGZ6</accession>
<dbReference type="GO" id="GO:0016628">
    <property type="term" value="F:oxidoreductase activity, acting on the CH-CH group of donors, NAD or NADP as acceptor"/>
    <property type="evidence" value="ECO:0007669"/>
    <property type="project" value="UniProtKB-ARBA"/>
</dbReference>
<evidence type="ECO:0000256" key="3">
    <source>
        <dbReference type="ARBA" id="ARBA00023002"/>
    </source>
</evidence>
<dbReference type="FunFam" id="3.20.20.70:FF:000059">
    <property type="entry name" value="N-ethylmaleimide reductase, FMN-linked"/>
    <property type="match status" value="1"/>
</dbReference>
<dbReference type="Proteomes" id="UP000249254">
    <property type="component" value="Unassembled WGS sequence"/>
</dbReference>
<dbReference type="PANTHER" id="PTHR22893:SF98">
    <property type="entry name" value="OXIDOREDUCTASE"/>
    <property type="match status" value="1"/>
</dbReference>
<reference evidence="6" key="1">
    <citation type="submission" date="2018-05" db="EMBL/GenBank/DDBJ databases">
        <authorList>
            <person name="Li X."/>
        </authorList>
    </citation>
    <scope>NUCLEOTIDE SEQUENCE [LARGE SCALE GENOMIC DNA]</scope>
    <source>
        <strain evidence="6">LX32</strain>
    </source>
</reference>
<comment type="cofactor">
    <cofactor evidence="1">
        <name>FMN</name>
        <dbReference type="ChEBI" id="CHEBI:58210"/>
    </cofactor>
</comment>
<dbReference type="InterPro" id="IPR013785">
    <property type="entry name" value="Aldolase_TIM"/>
</dbReference>
<dbReference type="SUPFAM" id="SSF51395">
    <property type="entry name" value="FMN-linked oxidoreductases"/>
    <property type="match status" value="1"/>
</dbReference>
<evidence type="ECO:0000256" key="2">
    <source>
        <dbReference type="ARBA" id="ARBA00005979"/>
    </source>
</evidence>
<dbReference type="EMBL" id="QFYQ01000001">
    <property type="protein sequence ID" value="RAK53775.1"/>
    <property type="molecule type" value="Genomic_DNA"/>
</dbReference>
<dbReference type="OrthoDB" id="9784632at2"/>
<protein>
    <submittedName>
        <fullName evidence="5">Alkene reductase</fullName>
    </submittedName>
</protein>
<dbReference type="CDD" id="cd02933">
    <property type="entry name" value="OYE_like_FMN"/>
    <property type="match status" value="1"/>
</dbReference>
<dbReference type="Gene3D" id="3.20.20.70">
    <property type="entry name" value="Aldolase class I"/>
    <property type="match status" value="1"/>
</dbReference>
<dbReference type="PANTHER" id="PTHR22893">
    <property type="entry name" value="NADH OXIDOREDUCTASE-RELATED"/>
    <property type="match status" value="1"/>
</dbReference>
<evidence type="ECO:0000313" key="6">
    <source>
        <dbReference type="Proteomes" id="UP000249254"/>
    </source>
</evidence>
<name>A0A328AGZ6_9CAUL</name>
<evidence type="ECO:0000313" key="5">
    <source>
        <dbReference type="EMBL" id="RAK53775.1"/>
    </source>
</evidence>
<keyword evidence="3" id="KW-0560">Oxidoreductase</keyword>
<dbReference type="InterPro" id="IPR045247">
    <property type="entry name" value="Oye-like"/>
</dbReference>
<proteinExistence type="inferred from homology"/>
<evidence type="ECO:0000256" key="1">
    <source>
        <dbReference type="ARBA" id="ARBA00001917"/>
    </source>
</evidence>